<comment type="catalytic activity">
    <reaction evidence="10">
        <text>[phosphate](n) + H2O = [phosphate](n-1) + phosphate + H(+)</text>
        <dbReference type="Rhea" id="RHEA:21528"/>
        <dbReference type="Rhea" id="RHEA-COMP:9859"/>
        <dbReference type="Rhea" id="RHEA-COMP:14279"/>
        <dbReference type="ChEBI" id="CHEBI:15377"/>
        <dbReference type="ChEBI" id="CHEBI:15378"/>
        <dbReference type="ChEBI" id="CHEBI:16838"/>
        <dbReference type="ChEBI" id="CHEBI:43474"/>
        <dbReference type="EC" id="3.6.1.11"/>
    </reaction>
</comment>
<dbReference type="EC" id="3.6.1.11" evidence="5"/>
<dbReference type="Gene3D" id="3.30.420.40">
    <property type="match status" value="1"/>
</dbReference>
<evidence type="ECO:0000313" key="13">
    <source>
        <dbReference type="EMBL" id="SFN63518.1"/>
    </source>
</evidence>
<organism evidence="13 14">
    <name type="scientific">Nitrosospira briensis</name>
    <dbReference type="NCBI Taxonomy" id="35799"/>
    <lineage>
        <taxon>Bacteria</taxon>
        <taxon>Pseudomonadati</taxon>
        <taxon>Pseudomonadota</taxon>
        <taxon>Betaproteobacteria</taxon>
        <taxon>Nitrosomonadales</taxon>
        <taxon>Nitrosomonadaceae</taxon>
        <taxon>Nitrosospira</taxon>
    </lineage>
</organism>
<dbReference type="GO" id="GO:0004309">
    <property type="term" value="F:exopolyphosphatase activity"/>
    <property type="evidence" value="ECO:0007669"/>
    <property type="project" value="UniProtKB-EC"/>
</dbReference>
<keyword evidence="8" id="KW-0378">Hydrolase</keyword>
<protein>
    <recommendedName>
        <fullName evidence="6">Exopolyphosphatase</fullName>
        <ecNumber evidence="5">3.6.1.11</ecNumber>
    </recommendedName>
</protein>
<dbReference type="PANTHER" id="PTHR30005">
    <property type="entry name" value="EXOPOLYPHOSPHATASE"/>
    <property type="match status" value="1"/>
</dbReference>
<keyword evidence="14" id="KW-1185">Reference proteome</keyword>
<evidence type="ECO:0000256" key="9">
    <source>
        <dbReference type="ARBA" id="ARBA00023136"/>
    </source>
</evidence>
<dbReference type="Pfam" id="PF21447">
    <property type="entry name" value="Ppx-GppA_III"/>
    <property type="match status" value="1"/>
</dbReference>
<name>A0A1I5AM66_9PROT</name>
<dbReference type="AlphaFoldDB" id="A0A1I5AM66"/>
<proteinExistence type="inferred from homology"/>
<sequence length="518" mass="57107">MIEYSTLAAVDLGSNSFRLQVARVEGKQLYPLDSLREMVRLAAGLTADKRLDEDSQARALDCLKRFGERLRGFPPHAVRAVGTNTLRVARNASVFLKKAEAAIGFPIEIIAGREEARLIYLGVAHGLPASANARLVMDIGGGSTEFIIGNRLKPVKLESLYMGCVSYSLNFFPDGKITKGAMKRAELSARGEIQAIATEFSSIHWQDAFGSSGTARALGDIIKLNNFTTAGSEGEITQEGLENFRDHLLKVGDTRKLELAGLRADRAAVIPGGFAIMSAAFSELGIHRLSQAMGALRQGVLYDLLGRFHKHDMREVTVRRFMQRYRVDSAQANRVESLALLLGEQLLEDFPEQAEELLQTLSWAARLHEVGISIAHSGYHKHSAYILGNADMPGFSRREQERLSSLMLLHRGTAGKARELIAFPLDFALLGALRLATLFHRSRSDIMMPRMGMEISLDDKELELHIEQGWLESNPLTDTALSAEIEQWAALGFKFQIKKLEEKKGLSTGKSARSTTGT</sequence>
<dbReference type="Proteomes" id="UP000183107">
    <property type="component" value="Unassembled WGS sequence"/>
</dbReference>
<evidence type="ECO:0000256" key="7">
    <source>
        <dbReference type="ARBA" id="ARBA00022475"/>
    </source>
</evidence>
<dbReference type="InterPro" id="IPR048950">
    <property type="entry name" value="Ppx_GppA_C"/>
</dbReference>
<evidence type="ECO:0000256" key="8">
    <source>
        <dbReference type="ARBA" id="ARBA00022801"/>
    </source>
</evidence>
<evidence type="ECO:0000256" key="4">
    <source>
        <dbReference type="ARBA" id="ARBA00011738"/>
    </source>
</evidence>
<evidence type="ECO:0000256" key="10">
    <source>
        <dbReference type="ARBA" id="ARBA00047607"/>
    </source>
</evidence>
<dbReference type="GO" id="GO:0005886">
    <property type="term" value="C:plasma membrane"/>
    <property type="evidence" value="ECO:0007669"/>
    <property type="project" value="UniProtKB-SubCell"/>
</dbReference>
<evidence type="ECO:0000313" key="14">
    <source>
        <dbReference type="Proteomes" id="UP000183107"/>
    </source>
</evidence>
<comment type="cofactor">
    <cofactor evidence="1">
        <name>Mg(2+)</name>
        <dbReference type="ChEBI" id="CHEBI:18420"/>
    </cofactor>
</comment>
<dbReference type="GO" id="GO:0006798">
    <property type="term" value="P:polyphosphate catabolic process"/>
    <property type="evidence" value="ECO:0007669"/>
    <property type="project" value="TreeGrafter"/>
</dbReference>
<dbReference type="Pfam" id="PF02541">
    <property type="entry name" value="Ppx-GppA"/>
    <property type="match status" value="1"/>
</dbReference>
<dbReference type="InterPro" id="IPR022371">
    <property type="entry name" value="Exopolyphosphatase"/>
</dbReference>
<gene>
    <name evidence="13" type="ORF">SAMN05216386_1452</name>
</gene>
<dbReference type="Gene3D" id="3.30.420.150">
    <property type="entry name" value="Exopolyphosphatase. Domain 2"/>
    <property type="match status" value="1"/>
</dbReference>
<reference evidence="14" key="1">
    <citation type="submission" date="2016-10" db="EMBL/GenBank/DDBJ databases">
        <authorList>
            <person name="Varghese N."/>
        </authorList>
    </citation>
    <scope>NUCLEOTIDE SEQUENCE [LARGE SCALE GENOMIC DNA]</scope>
    <source>
        <strain evidence="14">Nsp8</strain>
    </source>
</reference>
<dbReference type="SUPFAM" id="SSF109604">
    <property type="entry name" value="HD-domain/PDEase-like"/>
    <property type="match status" value="1"/>
</dbReference>
<comment type="subunit">
    <text evidence="4">Homodimer.</text>
</comment>
<comment type="subcellular location">
    <subcellularLocation>
        <location evidence="2">Cell membrane</location>
        <topology evidence="2">Peripheral membrane protein</topology>
    </subcellularLocation>
</comment>
<dbReference type="SUPFAM" id="SSF53067">
    <property type="entry name" value="Actin-like ATPase domain"/>
    <property type="match status" value="2"/>
</dbReference>
<feature type="domain" description="Ppx/GppA phosphatase C-terminal" evidence="12">
    <location>
        <begin position="314"/>
        <end position="484"/>
    </location>
</feature>
<dbReference type="InterPro" id="IPR030673">
    <property type="entry name" value="PyroPPase_GppA_Ppx"/>
</dbReference>
<dbReference type="FunFam" id="3.30.420.40:FF:000023">
    <property type="entry name" value="Guanosine-5'-triphosphate,3'-diphosphate pyrophosphatase"/>
    <property type="match status" value="1"/>
</dbReference>
<comment type="similarity">
    <text evidence="3">Belongs to the GppA/Ppx family.</text>
</comment>
<evidence type="ECO:0000259" key="12">
    <source>
        <dbReference type="Pfam" id="PF21447"/>
    </source>
</evidence>
<keyword evidence="7" id="KW-1003">Cell membrane</keyword>
<evidence type="ECO:0000256" key="2">
    <source>
        <dbReference type="ARBA" id="ARBA00004202"/>
    </source>
</evidence>
<dbReference type="OrthoDB" id="9793035at2"/>
<dbReference type="Gene3D" id="1.10.3210.10">
    <property type="entry name" value="Hypothetical protein af1432"/>
    <property type="match status" value="1"/>
</dbReference>
<evidence type="ECO:0000256" key="5">
    <source>
        <dbReference type="ARBA" id="ARBA00012451"/>
    </source>
</evidence>
<dbReference type="NCBIfam" id="TIGR03706">
    <property type="entry name" value="exo_poly_only"/>
    <property type="match status" value="1"/>
</dbReference>
<evidence type="ECO:0000256" key="6">
    <source>
        <dbReference type="ARBA" id="ARBA00020416"/>
    </source>
</evidence>
<accession>A0A1I5AM66</accession>
<dbReference type="RefSeq" id="WP_074796128.1">
    <property type="nucleotide sequence ID" value="NZ_FOVJ01000002.1"/>
</dbReference>
<evidence type="ECO:0000259" key="11">
    <source>
        <dbReference type="Pfam" id="PF02541"/>
    </source>
</evidence>
<feature type="domain" description="Ppx/GppA phosphatase N-terminal" evidence="11">
    <location>
        <begin position="21"/>
        <end position="307"/>
    </location>
</feature>
<dbReference type="InterPro" id="IPR003695">
    <property type="entry name" value="Ppx_GppA_N"/>
</dbReference>
<dbReference type="InterPro" id="IPR043129">
    <property type="entry name" value="ATPase_NBD"/>
</dbReference>
<dbReference type="EMBL" id="FOVJ01000002">
    <property type="protein sequence ID" value="SFN63518.1"/>
    <property type="molecule type" value="Genomic_DNA"/>
</dbReference>
<evidence type="ECO:0000256" key="3">
    <source>
        <dbReference type="ARBA" id="ARBA00007125"/>
    </source>
</evidence>
<dbReference type="PANTHER" id="PTHR30005:SF14">
    <property type="entry name" value="EXOPOLYPHOSPHATASE"/>
    <property type="match status" value="1"/>
</dbReference>
<keyword evidence="9" id="KW-0472">Membrane</keyword>
<dbReference type="InterPro" id="IPR050273">
    <property type="entry name" value="GppA/Ppx_hydrolase"/>
</dbReference>
<evidence type="ECO:0000256" key="1">
    <source>
        <dbReference type="ARBA" id="ARBA00001946"/>
    </source>
</evidence>
<dbReference type="CDD" id="cd24053">
    <property type="entry name" value="ASKHA_NBD_EcPPX-GppA-like"/>
    <property type="match status" value="1"/>
</dbReference>
<dbReference type="STRING" id="1266925.GCA_000619905_01261"/>
<dbReference type="PIRSF" id="PIRSF001267">
    <property type="entry name" value="Pyrophosphatase_GppA_Ppx"/>
    <property type="match status" value="1"/>
</dbReference>